<name>A0A644W8G5_9ZZZZ</name>
<dbReference type="InterPro" id="IPR014748">
    <property type="entry name" value="Enoyl-CoA_hydra_C"/>
</dbReference>
<dbReference type="Gene3D" id="3.90.226.10">
    <property type="entry name" value="2-enoyl-CoA Hydratase, Chain A, domain 1"/>
    <property type="match status" value="1"/>
</dbReference>
<comment type="caution">
    <text evidence="2">The sequence shown here is derived from an EMBL/GenBank/DDBJ whole genome shotgun (WGS) entry which is preliminary data.</text>
</comment>
<dbReference type="InterPro" id="IPR018376">
    <property type="entry name" value="Enoyl-CoA_hyd/isom_CS"/>
</dbReference>
<dbReference type="GO" id="GO:0018812">
    <property type="term" value="F:3-hydroxyacyl-CoA dehydratase activity"/>
    <property type="evidence" value="ECO:0007669"/>
    <property type="project" value="UniProtKB-EC"/>
</dbReference>
<sequence length="261" mass="28062">MYQDILLTVEERVATITINRPQVSNALSKNSYLEILNAIERCESDEHVGAIVITGAGKNFSAGGDISSFKKLIDSGTYLQQESIIQAGYMSKKIRRCSKPVVAMINGVATGAGLSIALACDFRIATPSSKLIMGFIKIGLSGDTGSIYFLNKLVGNAKATELIMTGTPITGEGSLQIGLVTKLAKDGALKEETYAFAKKLANGPLVALKKQKEIINKYFYAELDAFSKDEADAMAICSRTADFAEAVNAFLDKRPPRFVGK</sequence>
<reference evidence="2" key="1">
    <citation type="submission" date="2019-08" db="EMBL/GenBank/DDBJ databases">
        <authorList>
            <person name="Kucharzyk K."/>
            <person name="Murdoch R.W."/>
            <person name="Higgins S."/>
            <person name="Loffler F."/>
        </authorList>
    </citation>
    <scope>NUCLEOTIDE SEQUENCE</scope>
</reference>
<dbReference type="CDD" id="cd06558">
    <property type="entry name" value="crotonase-like"/>
    <property type="match status" value="1"/>
</dbReference>
<dbReference type="Gene3D" id="1.10.12.10">
    <property type="entry name" value="Lyase 2-enoyl-coa Hydratase, Chain A, domain 2"/>
    <property type="match status" value="1"/>
</dbReference>
<keyword evidence="2" id="KW-0456">Lyase</keyword>
<comment type="similarity">
    <text evidence="1">Belongs to the enoyl-CoA hydratase/isomerase family.</text>
</comment>
<dbReference type="Pfam" id="PF00378">
    <property type="entry name" value="ECH_1"/>
    <property type="match status" value="1"/>
</dbReference>
<dbReference type="PROSITE" id="PS00166">
    <property type="entry name" value="ENOYL_COA_HYDRATASE"/>
    <property type="match status" value="1"/>
</dbReference>
<dbReference type="PANTHER" id="PTHR43802">
    <property type="entry name" value="ENOYL-COA HYDRATASE"/>
    <property type="match status" value="1"/>
</dbReference>
<proteinExistence type="inferred from homology"/>
<dbReference type="InterPro" id="IPR029045">
    <property type="entry name" value="ClpP/crotonase-like_dom_sf"/>
</dbReference>
<dbReference type="AlphaFoldDB" id="A0A644W8G5"/>
<dbReference type="EC" id="4.2.1.150" evidence="2"/>
<dbReference type="PANTHER" id="PTHR43802:SF1">
    <property type="entry name" value="IP11341P-RELATED"/>
    <property type="match status" value="1"/>
</dbReference>
<protein>
    <submittedName>
        <fullName evidence="2">Crotonyl-CoA hydratase</fullName>
        <ecNumber evidence="2">4.2.1.150</ecNumber>
    </submittedName>
</protein>
<accession>A0A644W8G5</accession>
<dbReference type="SUPFAM" id="SSF52096">
    <property type="entry name" value="ClpP/crotonase"/>
    <property type="match status" value="1"/>
</dbReference>
<dbReference type="InterPro" id="IPR001753">
    <property type="entry name" value="Enoyl-CoA_hydra/iso"/>
</dbReference>
<evidence type="ECO:0000313" key="2">
    <source>
        <dbReference type="EMBL" id="MPL98733.1"/>
    </source>
</evidence>
<organism evidence="2">
    <name type="scientific">bioreactor metagenome</name>
    <dbReference type="NCBI Taxonomy" id="1076179"/>
    <lineage>
        <taxon>unclassified sequences</taxon>
        <taxon>metagenomes</taxon>
        <taxon>ecological metagenomes</taxon>
    </lineage>
</organism>
<dbReference type="EMBL" id="VSSQ01000626">
    <property type="protein sequence ID" value="MPL98733.1"/>
    <property type="molecule type" value="Genomic_DNA"/>
</dbReference>
<evidence type="ECO:0000256" key="1">
    <source>
        <dbReference type="ARBA" id="ARBA00005254"/>
    </source>
</evidence>
<gene>
    <name evidence="2" type="ORF">SDC9_44940</name>
</gene>